<dbReference type="AlphaFoldDB" id="A0A8J5KUP2"/>
<feature type="region of interest" description="Disordered" evidence="1">
    <location>
        <begin position="130"/>
        <end position="150"/>
    </location>
</feature>
<proteinExistence type="predicted"/>
<reference evidence="2 3" key="1">
    <citation type="submission" date="2020-08" db="EMBL/GenBank/DDBJ databases">
        <title>Plant Genome Project.</title>
        <authorList>
            <person name="Zhang R.-G."/>
        </authorList>
    </citation>
    <scope>NUCLEOTIDE SEQUENCE [LARGE SCALE GENOMIC DNA]</scope>
    <source>
        <tissue evidence="2">Rhizome</tissue>
    </source>
</reference>
<feature type="compositionally biased region" description="Basic and acidic residues" evidence="1">
    <location>
        <begin position="1"/>
        <end position="25"/>
    </location>
</feature>
<feature type="region of interest" description="Disordered" evidence="1">
    <location>
        <begin position="1"/>
        <end position="59"/>
    </location>
</feature>
<dbReference type="PANTHER" id="PTHR33130:SF33">
    <property type="entry name" value="PUTATIVE (DUF1639)-RELATED"/>
    <property type="match status" value="1"/>
</dbReference>
<protein>
    <submittedName>
        <fullName evidence="2">Uncharacterized protein</fullName>
    </submittedName>
</protein>
<accession>A0A8J5KUP2</accession>
<dbReference type="Proteomes" id="UP000734854">
    <property type="component" value="Unassembled WGS sequence"/>
</dbReference>
<name>A0A8J5KUP2_ZINOF</name>
<dbReference type="InterPro" id="IPR012438">
    <property type="entry name" value="DUF1639"/>
</dbReference>
<gene>
    <name evidence="2" type="ORF">ZIOFF_051518</name>
</gene>
<keyword evidence="3" id="KW-1185">Reference proteome</keyword>
<organism evidence="2 3">
    <name type="scientific">Zingiber officinale</name>
    <name type="common">Ginger</name>
    <name type="synonym">Amomum zingiber</name>
    <dbReference type="NCBI Taxonomy" id="94328"/>
    <lineage>
        <taxon>Eukaryota</taxon>
        <taxon>Viridiplantae</taxon>
        <taxon>Streptophyta</taxon>
        <taxon>Embryophyta</taxon>
        <taxon>Tracheophyta</taxon>
        <taxon>Spermatophyta</taxon>
        <taxon>Magnoliopsida</taxon>
        <taxon>Liliopsida</taxon>
        <taxon>Zingiberales</taxon>
        <taxon>Zingiberaceae</taxon>
        <taxon>Zingiber</taxon>
    </lineage>
</organism>
<sequence length="150" mass="17342">MIRSVQERSEGRARPEERRSPEKPPKTSPASACSEAADASMNPDPVPPSDPKPTERINLDHFEWPRIHLSLSRKEKEDDFMAMKGTKLPQRPKKRAKNIDRTLQFCYPGMWLSDLTAARYEVREKKCKMKQKKKRRGLKGMQSMVDSDSE</sequence>
<feature type="region of interest" description="Disordered" evidence="1">
    <location>
        <begin position="75"/>
        <end position="95"/>
    </location>
</feature>
<comment type="caution">
    <text evidence="2">The sequence shown here is derived from an EMBL/GenBank/DDBJ whole genome shotgun (WGS) entry which is preliminary data.</text>
</comment>
<dbReference type="Pfam" id="PF07797">
    <property type="entry name" value="DUF1639"/>
    <property type="match status" value="1"/>
</dbReference>
<dbReference type="EMBL" id="JACMSC010000014">
    <property type="protein sequence ID" value="KAG6490233.1"/>
    <property type="molecule type" value="Genomic_DNA"/>
</dbReference>
<evidence type="ECO:0000256" key="1">
    <source>
        <dbReference type="SAM" id="MobiDB-lite"/>
    </source>
</evidence>
<evidence type="ECO:0000313" key="2">
    <source>
        <dbReference type="EMBL" id="KAG6490233.1"/>
    </source>
</evidence>
<evidence type="ECO:0000313" key="3">
    <source>
        <dbReference type="Proteomes" id="UP000734854"/>
    </source>
</evidence>
<dbReference type="PANTHER" id="PTHR33130">
    <property type="entry name" value="PUTATIVE (DUF1639)-RELATED"/>
    <property type="match status" value="1"/>
</dbReference>